<dbReference type="EMBL" id="CP001014">
    <property type="protein sequence ID" value="ACB39194.1"/>
    <property type="molecule type" value="Genomic_DNA"/>
</dbReference>
<dbReference type="OrthoDB" id="27485at2157"/>
<organism evidence="1 2">
    <name type="scientific">Pyrobaculum neutrophilum (strain DSM 2338 / JCM 9278 / NBRC 100436 / V24Sta)</name>
    <name type="common">Thermoproteus neutrophilus</name>
    <dbReference type="NCBI Taxonomy" id="444157"/>
    <lineage>
        <taxon>Archaea</taxon>
        <taxon>Thermoproteota</taxon>
        <taxon>Thermoprotei</taxon>
        <taxon>Thermoproteales</taxon>
        <taxon>Thermoproteaceae</taxon>
        <taxon>Pyrobaculum</taxon>
    </lineage>
</organism>
<name>B1YB63_PYRNV</name>
<sequence>MRDIYVKRGLYLSALIYYLAGKRREKGAVVVVRTREICGTDRRCGWELRRLMLFLVTRGLARRHRRGIYIMERAAVERALHALSEQI</sequence>
<dbReference type="eggNOG" id="arCOG05492">
    <property type="taxonomic scope" value="Archaea"/>
</dbReference>
<dbReference type="Proteomes" id="UP000001694">
    <property type="component" value="Chromosome"/>
</dbReference>
<dbReference type="KEGG" id="tne:Tneu_0241"/>
<dbReference type="AlphaFoldDB" id="B1YB63"/>
<gene>
    <name evidence="1" type="ordered locus">Tneu_0241</name>
</gene>
<protein>
    <submittedName>
        <fullName evidence="1">Uncharacterized protein</fullName>
    </submittedName>
</protein>
<keyword evidence="2" id="KW-1185">Reference proteome</keyword>
<accession>B1YB63</accession>
<reference evidence="1" key="1">
    <citation type="submission" date="2008-03" db="EMBL/GenBank/DDBJ databases">
        <title>Complete sequence of Thermoproteus neutrophilus V24Sta.</title>
        <authorList>
            <consortium name="US DOE Joint Genome Institute"/>
            <person name="Copeland A."/>
            <person name="Lucas S."/>
            <person name="Lapidus A."/>
            <person name="Glavina del Rio T."/>
            <person name="Dalin E."/>
            <person name="Tice H."/>
            <person name="Bruce D."/>
            <person name="Goodwin L."/>
            <person name="Pitluck S."/>
            <person name="Sims D."/>
            <person name="Brettin T."/>
            <person name="Detter J.C."/>
            <person name="Han C."/>
            <person name="Kuske C.R."/>
            <person name="Schmutz J."/>
            <person name="Larimer F."/>
            <person name="Land M."/>
            <person name="Hauser L."/>
            <person name="Kyrpides N."/>
            <person name="Mikhailova N."/>
            <person name="Biddle J.F."/>
            <person name="Zhang Z."/>
            <person name="Fitz-Gibbon S.T."/>
            <person name="Lowe T.M."/>
            <person name="Saltikov C."/>
            <person name="House C.H."/>
            <person name="Richardson P."/>
        </authorList>
    </citation>
    <scope>NUCLEOTIDE SEQUENCE [LARGE SCALE GENOMIC DNA]</scope>
    <source>
        <strain evidence="1">V24Sta</strain>
    </source>
</reference>
<proteinExistence type="predicted"/>
<evidence type="ECO:0000313" key="2">
    <source>
        <dbReference type="Proteomes" id="UP000001694"/>
    </source>
</evidence>
<evidence type="ECO:0000313" key="1">
    <source>
        <dbReference type="EMBL" id="ACB39194.1"/>
    </source>
</evidence>
<dbReference type="HOGENOM" id="CLU_186538_0_0_2"/>
<dbReference type="STRING" id="444157.Tneu_0241"/>